<keyword evidence="3" id="KW-0804">Transcription</keyword>
<gene>
    <name evidence="7" type="ORF">CHR55_05740</name>
    <name evidence="6" type="ORF">PXH69_25620</name>
</gene>
<dbReference type="Proteomes" id="UP001217325">
    <property type="component" value="Unassembled WGS sequence"/>
</dbReference>
<evidence type="ECO:0000256" key="3">
    <source>
        <dbReference type="ARBA" id="ARBA00023163"/>
    </source>
</evidence>
<dbReference type="Gene3D" id="1.10.357.10">
    <property type="entry name" value="Tetracycline Repressor, domain 2"/>
    <property type="match status" value="1"/>
</dbReference>
<dbReference type="InterPro" id="IPR023772">
    <property type="entry name" value="DNA-bd_HTH_TetR-type_CS"/>
</dbReference>
<keyword evidence="2 4" id="KW-0238">DNA-binding</keyword>
<keyword evidence="1" id="KW-0805">Transcription regulation</keyword>
<sequence>MQERAVLTRQAVILGAAKSFEKFGYSASLGTILQHGGVSKGAMYFHFASKEELAHAVIAAQHGMAMEGTRRVAAHSDIAVETLVLVSQEMARQLVTEPIARGGMRLTMEIGSIQGPIEQPYLDWIEAIKQVATQAAEAGDIVPGTDIDALARFVVGSFTGVQILSEMLTGRTDLYERLSQMWNLVLPTIVREDKLAHVMQLAALAPREWEAPSA</sequence>
<dbReference type="InterPro" id="IPR036271">
    <property type="entry name" value="Tet_transcr_reg_TetR-rel_C_sf"/>
</dbReference>
<feature type="DNA-binding region" description="H-T-H motif" evidence="4">
    <location>
        <begin position="28"/>
        <end position="47"/>
    </location>
</feature>
<dbReference type="SUPFAM" id="SSF48498">
    <property type="entry name" value="Tetracyclin repressor-like, C-terminal domain"/>
    <property type="match status" value="1"/>
</dbReference>
<reference evidence="6" key="2">
    <citation type="submission" date="2023-02" db="EMBL/GenBank/DDBJ databases">
        <title>A novel hydrolase synthesized by Rhodococcus erythropolis HQ is responsible for the detoxification of Zearalenone.</title>
        <authorList>
            <person name="Hu J."/>
            <person name="Xu J."/>
        </authorList>
    </citation>
    <scope>NUCLEOTIDE SEQUENCE</scope>
    <source>
        <strain evidence="6">HQ</strain>
    </source>
</reference>
<dbReference type="InterPro" id="IPR054126">
    <property type="entry name" value="CprB_TetR_C"/>
</dbReference>
<dbReference type="PRINTS" id="PR00455">
    <property type="entry name" value="HTHTETR"/>
</dbReference>
<dbReference type="RefSeq" id="WP_003940238.1">
    <property type="nucleotide sequence ID" value="NZ_AP026691.1"/>
</dbReference>
<dbReference type="NCBIfam" id="NF041196">
    <property type="entry name" value="ScbR_bind_reg"/>
    <property type="match status" value="1"/>
</dbReference>
<dbReference type="Pfam" id="PF00440">
    <property type="entry name" value="TetR_N"/>
    <property type="match status" value="1"/>
</dbReference>
<protein>
    <submittedName>
        <fullName evidence="6">ScbR family autoregulator-binding transcription factor</fullName>
    </submittedName>
    <submittedName>
        <fullName evidence="7">TetR/AcrR family transcriptional regulator</fullName>
    </submittedName>
</protein>
<dbReference type="InterPro" id="IPR047923">
    <property type="entry name" value="ArpA-like"/>
</dbReference>
<dbReference type="InterPro" id="IPR001647">
    <property type="entry name" value="HTH_TetR"/>
</dbReference>
<comment type="caution">
    <text evidence="7">The sequence shown here is derived from an EMBL/GenBank/DDBJ whole genome shotgun (WGS) entry which is preliminary data.</text>
</comment>
<name>A0A069JI28_RHOSG</name>
<dbReference type="EMBL" id="NOVD01000003">
    <property type="protein sequence ID" value="PCK27947.1"/>
    <property type="molecule type" value="Genomic_DNA"/>
</dbReference>
<dbReference type="EMBL" id="JARDXE010000018">
    <property type="protein sequence ID" value="MDE8648351.1"/>
    <property type="molecule type" value="Genomic_DNA"/>
</dbReference>
<evidence type="ECO:0000256" key="4">
    <source>
        <dbReference type="PROSITE-ProRule" id="PRU00335"/>
    </source>
</evidence>
<dbReference type="Proteomes" id="UP000230886">
    <property type="component" value="Unassembled WGS sequence"/>
</dbReference>
<reference evidence="7 8" key="1">
    <citation type="submission" date="2017-07" db="EMBL/GenBank/DDBJ databases">
        <title>Draft sequence of Rhodococcus enclensis 23b-28.</title>
        <authorList>
            <person name="Besaury L."/>
            <person name="Sancelme M."/>
            <person name="Amato P."/>
            <person name="Lallement A."/>
            <person name="Delort A.-M."/>
        </authorList>
    </citation>
    <scope>NUCLEOTIDE SEQUENCE [LARGE SCALE GENOMIC DNA]</scope>
    <source>
        <strain evidence="7 8">23b-28</strain>
    </source>
</reference>
<dbReference type="PANTHER" id="PTHR47506:SF3">
    <property type="entry name" value="HTH-TYPE TRANSCRIPTIONAL REGULATOR LMRA"/>
    <property type="match status" value="1"/>
</dbReference>
<evidence type="ECO:0000259" key="5">
    <source>
        <dbReference type="PROSITE" id="PS50977"/>
    </source>
</evidence>
<organism evidence="7 8">
    <name type="scientific">Rhodococcus qingshengii</name>
    <dbReference type="NCBI Taxonomy" id="334542"/>
    <lineage>
        <taxon>Bacteria</taxon>
        <taxon>Bacillati</taxon>
        <taxon>Actinomycetota</taxon>
        <taxon>Actinomycetes</taxon>
        <taxon>Mycobacteriales</taxon>
        <taxon>Nocardiaceae</taxon>
        <taxon>Rhodococcus</taxon>
        <taxon>Rhodococcus erythropolis group</taxon>
    </lineage>
</organism>
<feature type="domain" description="HTH tetR-type" evidence="5">
    <location>
        <begin position="6"/>
        <end position="65"/>
    </location>
</feature>
<accession>A0A1C4CM00</accession>
<dbReference type="PROSITE" id="PS01081">
    <property type="entry name" value="HTH_TETR_1"/>
    <property type="match status" value="1"/>
</dbReference>
<dbReference type="PANTHER" id="PTHR47506">
    <property type="entry name" value="TRANSCRIPTIONAL REGULATORY PROTEIN"/>
    <property type="match status" value="1"/>
</dbReference>
<dbReference type="AlphaFoldDB" id="A0A069JI28"/>
<evidence type="ECO:0000313" key="8">
    <source>
        <dbReference type="Proteomes" id="UP000230886"/>
    </source>
</evidence>
<evidence type="ECO:0000256" key="2">
    <source>
        <dbReference type="ARBA" id="ARBA00023125"/>
    </source>
</evidence>
<dbReference type="PROSITE" id="PS50977">
    <property type="entry name" value="HTH_TETR_2"/>
    <property type="match status" value="1"/>
</dbReference>
<dbReference type="GO" id="GO:0003677">
    <property type="term" value="F:DNA binding"/>
    <property type="evidence" value="ECO:0007669"/>
    <property type="project" value="UniProtKB-UniRule"/>
</dbReference>
<evidence type="ECO:0000256" key="1">
    <source>
        <dbReference type="ARBA" id="ARBA00023015"/>
    </source>
</evidence>
<dbReference type="SUPFAM" id="SSF46689">
    <property type="entry name" value="Homeodomain-like"/>
    <property type="match status" value="1"/>
</dbReference>
<evidence type="ECO:0000313" key="6">
    <source>
        <dbReference type="EMBL" id="MDE8648351.1"/>
    </source>
</evidence>
<dbReference type="Pfam" id="PF21935">
    <property type="entry name" value="TetR_C_45"/>
    <property type="match status" value="1"/>
</dbReference>
<dbReference type="GeneID" id="57484756"/>
<evidence type="ECO:0000313" key="7">
    <source>
        <dbReference type="EMBL" id="PCK27947.1"/>
    </source>
</evidence>
<dbReference type="InterPro" id="IPR009057">
    <property type="entry name" value="Homeodomain-like_sf"/>
</dbReference>
<proteinExistence type="predicted"/>
<accession>A0A069JI28</accession>